<reference evidence="1 2" key="1">
    <citation type="submission" date="2015-04" db="EMBL/GenBank/DDBJ databases">
        <title>Genome sequence of aromatic hydrocarbons-degrading Sphingobium chungbukense DJ77.</title>
        <authorList>
            <person name="Kim Y.-C."/>
            <person name="Chae J.-C."/>
        </authorList>
    </citation>
    <scope>NUCLEOTIDE SEQUENCE [LARGE SCALE GENOMIC DNA]</scope>
    <source>
        <strain evidence="1 2">DJ77</strain>
    </source>
</reference>
<keyword evidence="2" id="KW-1185">Reference proteome</keyword>
<dbReference type="AlphaFoldDB" id="A0A0M3ALX9"/>
<evidence type="ECO:0000313" key="1">
    <source>
        <dbReference type="EMBL" id="KKW90840.1"/>
    </source>
</evidence>
<gene>
    <name evidence="1" type="ORF">YP76_17600</name>
</gene>
<dbReference type="Proteomes" id="UP000033874">
    <property type="component" value="Unassembled WGS sequence"/>
</dbReference>
<evidence type="ECO:0000313" key="2">
    <source>
        <dbReference type="Proteomes" id="UP000033874"/>
    </source>
</evidence>
<proteinExistence type="predicted"/>
<name>A0A0M3ALX9_9SPHN</name>
<accession>A0A0M3ALX9</accession>
<protein>
    <submittedName>
        <fullName evidence="1">Uncharacterized protein</fullName>
    </submittedName>
</protein>
<dbReference type="EMBL" id="LBIC01000008">
    <property type="protein sequence ID" value="KKW90840.1"/>
    <property type="molecule type" value="Genomic_DNA"/>
</dbReference>
<organism evidence="1 2">
    <name type="scientific">Sphingobium chungbukense</name>
    <dbReference type="NCBI Taxonomy" id="56193"/>
    <lineage>
        <taxon>Bacteria</taxon>
        <taxon>Pseudomonadati</taxon>
        <taxon>Pseudomonadota</taxon>
        <taxon>Alphaproteobacteria</taxon>
        <taxon>Sphingomonadales</taxon>
        <taxon>Sphingomonadaceae</taxon>
        <taxon>Sphingobium</taxon>
    </lineage>
</organism>
<dbReference type="PATRIC" id="fig|56193.3.peg.3685"/>
<sequence length="308" mass="34596">MSARGMRIVIDSNRMQSDELRAFLSMSPNNKAVLTDYAAMEAFQGDTLISIQASWSVLRYYPKQILALKGTRAAAKVDPCSAGIADRLVEKSETKAISDFSRVLDNAAKGDIIAQRQLLQRGKWANDHMAAMLAKAEDMHLSIAEFCAVFTEVELQRLRRKEPWKAETAAKFFDLVAHLTEISFAAHPDKLRWPKGRHLLNHFLYRHTLAYCVYMTRLVIKGAVTRKASLARNDAVDVIFATLATYFNGFMSADSQAATIHHITSFLLSEAGARVPEDYMERYAVEIENHMEADGMEDRADLVSPFSL</sequence>
<comment type="caution">
    <text evidence="1">The sequence shown here is derived from an EMBL/GenBank/DDBJ whole genome shotgun (WGS) entry which is preliminary data.</text>
</comment>